<comment type="caution">
    <text evidence="3">The sequence shown here is derived from an EMBL/GenBank/DDBJ whole genome shotgun (WGS) entry which is preliminary data.</text>
</comment>
<dbReference type="EMBL" id="SULG01000100">
    <property type="protein sequence ID" value="TLD40448.1"/>
    <property type="molecule type" value="Genomic_DNA"/>
</dbReference>
<gene>
    <name evidence="3" type="ORF">JETT_3290</name>
</gene>
<evidence type="ECO:0000313" key="3">
    <source>
        <dbReference type="EMBL" id="TLD40448.1"/>
    </source>
</evidence>
<dbReference type="NCBIfam" id="TIGR02532">
    <property type="entry name" value="IV_pilin_GFxxxE"/>
    <property type="match status" value="1"/>
</dbReference>
<evidence type="ECO:0000256" key="2">
    <source>
        <dbReference type="SAM" id="Phobius"/>
    </source>
</evidence>
<accession>A0A533Q752</accession>
<feature type="transmembrane region" description="Helical" evidence="2">
    <location>
        <begin position="42"/>
        <end position="63"/>
    </location>
</feature>
<evidence type="ECO:0000256" key="1">
    <source>
        <dbReference type="SAM" id="MobiDB-lite"/>
    </source>
</evidence>
<dbReference type="AlphaFoldDB" id="A0A533Q752"/>
<feature type="region of interest" description="Disordered" evidence="1">
    <location>
        <begin position="168"/>
        <end position="195"/>
    </location>
</feature>
<sequence length="195" mass="22184">MNNQHGYIIGEKELYSARQDEGDRKFEQDIESRQELLTGFTILEVMVALAIMAVSLSIFFSLVGNSSKLRGRIDDHIKLVLLARTKTEEAFLGILEKAPINLDEKKIFEGKTKNGIQWKVVEVDTYKEEKEKLRSNILSREEDNKVFLPKGIILLNTEVGGITIDTVFSSPESKDTESEDNKKMTKDKKEKSLSE</sequence>
<keyword evidence="2" id="KW-0472">Membrane</keyword>
<organism evidence="3 4">
    <name type="scientific">Candidatus Jettenia ecosi</name>
    <dbReference type="NCBI Taxonomy" id="2494326"/>
    <lineage>
        <taxon>Bacteria</taxon>
        <taxon>Pseudomonadati</taxon>
        <taxon>Planctomycetota</taxon>
        <taxon>Candidatus Brocadiia</taxon>
        <taxon>Candidatus Brocadiales</taxon>
        <taxon>Candidatus Brocadiaceae</taxon>
        <taxon>Candidatus Jettenia</taxon>
    </lineage>
</organism>
<protein>
    <submittedName>
        <fullName evidence="3">Uncharacterized protein</fullName>
    </submittedName>
</protein>
<dbReference type="InterPro" id="IPR012902">
    <property type="entry name" value="N_methyl_site"/>
</dbReference>
<reference evidence="3 4" key="1">
    <citation type="submission" date="2019-04" db="EMBL/GenBank/DDBJ databases">
        <title>Genome of a novel bacterium Candidatus Jettenia ecosi reconstructed from metagenome of an anammox bioreactor.</title>
        <authorList>
            <person name="Mardanov A.V."/>
            <person name="Beletsky A.V."/>
            <person name="Ravin N.V."/>
            <person name="Botchkova E.A."/>
            <person name="Litti Y.V."/>
            <person name="Nozhevnikova A.N."/>
        </authorList>
    </citation>
    <scope>NUCLEOTIDE SEQUENCE [LARGE SCALE GENOMIC DNA]</scope>
    <source>
        <strain evidence="3">J2</strain>
    </source>
</reference>
<keyword evidence="2" id="KW-1133">Transmembrane helix</keyword>
<name>A0A533Q752_9BACT</name>
<feature type="compositionally biased region" description="Basic and acidic residues" evidence="1">
    <location>
        <begin position="172"/>
        <end position="195"/>
    </location>
</feature>
<evidence type="ECO:0000313" key="4">
    <source>
        <dbReference type="Proteomes" id="UP000319783"/>
    </source>
</evidence>
<dbReference type="Proteomes" id="UP000319783">
    <property type="component" value="Unassembled WGS sequence"/>
</dbReference>
<keyword evidence="2" id="KW-0812">Transmembrane</keyword>
<proteinExistence type="predicted"/>